<dbReference type="RefSeq" id="WP_130024154.1">
    <property type="nucleotide sequence ID" value="NZ_SEWF01000079.1"/>
</dbReference>
<sequence length="288" mass="33773">MNTTEFLKTISAFFRLVRVNNLLIIVLTQYMARIFLVGPKSEWLSYIFDYKQFMLVFATVCIAAAGYIINDYFDIKIDMVNKPREVIIGRLIKRRWAILHHQSLNFIGIAIGFFLGLKVFLINVFAVSALWFYSERFKRQAFIGNFLVAFLTSFSLIVLAVYYKKNEMYVNIYALFAFSISLIREIIKDMEDIRGDARYGCRTLPIIWGIRRTKILLYVFIVCFVSVLFFMAYSLHNRYLIVIFSGSIIVFSWLMNKLYWADRKKDFTLLSRICKIIMLGGIASMIFV</sequence>
<feature type="transmembrane region" description="Helical" evidence="6">
    <location>
        <begin position="267"/>
        <end position="287"/>
    </location>
</feature>
<evidence type="ECO:0000256" key="2">
    <source>
        <dbReference type="ARBA" id="ARBA00022475"/>
    </source>
</evidence>
<reference evidence="7 8" key="1">
    <citation type="submission" date="2019-02" db="EMBL/GenBank/DDBJ databases">
        <title>Bacterial novel species Emticicia sp. 17J42-9 isolated from soil.</title>
        <authorList>
            <person name="Jung H.-Y."/>
        </authorList>
    </citation>
    <scope>NUCLEOTIDE SEQUENCE [LARGE SCALE GENOMIC DNA]</scope>
    <source>
        <strain evidence="7 8">17J42-9</strain>
    </source>
</reference>
<accession>A0A4Q5LSV2</accession>
<feature type="transmembrane region" description="Helical" evidence="6">
    <location>
        <begin position="239"/>
        <end position="255"/>
    </location>
</feature>
<feature type="transmembrane region" description="Helical" evidence="6">
    <location>
        <begin position="106"/>
        <end position="133"/>
    </location>
</feature>
<feature type="transmembrane region" description="Helical" evidence="6">
    <location>
        <begin position="215"/>
        <end position="233"/>
    </location>
</feature>
<dbReference type="GO" id="GO:0016765">
    <property type="term" value="F:transferase activity, transferring alkyl or aryl (other than methyl) groups"/>
    <property type="evidence" value="ECO:0007669"/>
    <property type="project" value="InterPro"/>
</dbReference>
<dbReference type="Pfam" id="PF01040">
    <property type="entry name" value="UbiA"/>
    <property type="match status" value="1"/>
</dbReference>
<feature type="transmembrane region" description="Helical" evidence="6">
    <location>
        <begin position="142"/>
        <end position="163"/>
    </location>
</feature>
<evidence type="ECO:0000256" key="6">
    <source>
        <dbReference type="SAM" id="Phobius"/>
    </source>
</evidence>
<dbReference type="Gene3D" id="1.20.120.1780">
    <property type="entry name" value="UbiA prenyltransferase"/>
    <property type="match status" value="1"/>
</dbReference>
<keyword evidence="3 6" id="KW-0812">Transmembrane</keyword>
<dbReference type="Proteomes" id="UP000293162">
    <property type="component" value="Unassembled WGS sequence"/>
</dbReference>
<dbReference type="InterPro" id="IPR000537">
    <property type="entry name" value="UbiA_prenyltransferase"/>
</dbReference>
<evidence type="ECO:0000256" key="5">
    <source>
        <dbReference type="ARBA" id="ARBA00023136"/>
    </source>
</evidence>
<protein>
    <submittedName>
        <fullName evidence="7">Prenyltransferase</fullName>
    </submittedName>
</protein>
<organism evidence="7 8">
    <name type="scientific">Emticicia agri</name>
    <dbReference type="NCBI Taxonomy" id="2492393"/>
    <lineage>
        <taxon>Bacteria</taxon>
        <taxon>Pseudomonadati</taxon>
        <taxon>Bacteroidota</taxon>
        <taxon>Cytophagia</taxon>
        <taxon>Cytophagales</taxon>
        <taxon>Leadbetterellaceae</taxon>
        <taxon>Emticicia</taxon>
    </lineage>
</organism>
<feature type="transmembrane region" description="Helical" evidence="6">
    <location>
        <begin position="53"/>
        <end position="69"/>
    </location>
</feature>
<feature type="transmembrane region" description="Helical" evidence="6">
    <location>
        <begin position="12"/>
        <end position="32"/>
    </location>
</feature>
<keyword evidence="5 6" id="KW-0472">Membrane</keyword>
<dbReference type="PANTHER" id="PTHR42723:SF1">
    <property type="entry name" value="CHLOROPHYLL SYNTHASE, CHLOROPLASTIC"/>
    <property type="match status" value="1"/>
</dbReference>
<comment type="caution">
    <text evidence="7">The sequence shown here is derived from an EMBL/GenBank/DDBJ whole genome shotgun (WGS) entry which is preliminary data.</text>
</comment>
<dbReference type="AlphaFoldDB" id="A0A4Q5LSV2"/>
<proteinExistence type="predicted"/>
<keyword evidence="2" id="KW-1003">Cell membrane</keyword>
<evidence type="ECO:0000256" key="4">
    <source>
        <dbReference type="ARBA" id="ARBA00022989"/>
    </source>
</evidence>
<dbReference type="GO" id="GO:0016020">
    <property type="term" value="C:membrane"/>
    <property type="evidence" value="ECO:0007669"/>
    <property type="project" value="UniProtKB-SubCell"/>
</dbReference>
<dbReference type="PANTHER" id="PTHR42723">
    <property type="entry name" value="CHLOROPHYLL SYNTHASE"/>
    <property type="match status" value="1"/>
</dbReference>
<keyword evidence="4 6" id="KW-1133">Transmembrane helix</keyword>
<comment type="subcellular location">
    <subcellularLocation>
        <location evidence="1">Membrane</location>
        <topology evidence="1">Multi-pass membrane protein</topology>
    </subcellularLocation>
</comment>
<dbReference type="CDD" id="cd13961">
    <property type="entry name" value="PT_UbiA_DGGGPS"/>
    <property type="match status" value="1"/>
</dbReference>
<dbReference type="OrthoDB" id="9811562at2"/>
<gene>
    <name evidence="7" type="ORF">EWM59_26010</name>
</gene>
<dbReference type="Gene3D" id="1.10.357.140">
    <property type="entry name" value="UbiA prenyltransferase"/>
    <property type="match status" value="1"/>
</dbReference>
<name>A0A4Q5LSV2_9BACT</name>
<evidence type="ECO:0000313" key="7">
    <source>
        <dbReference type="EMBL" id="RYU92661.1"/>
    </source>
</evidence>
<evidence type="ECO:0000256" key="3">
    <source>
        <dbReference type="ARBA" id="ARBA00022692"/>
    </source>
</evidence>
<keyword evidence="8" id="KW-1185">Reference proteome</keyword>
<keyword evidence="7" id="KW-0808">Transferase</keyword>
<dbReference type="NCBIfam" id="NF009513">
    <property type="entry name" value="PRK12872.1-3"/>
    <property type="match status" value="1"/>
</dbReference>
<dbReference type="InterPro" id="IPR044878">
    <property type="entry name" value="UbiA_sf"/>
</dbReference>
<evidence type="ECO:0000256" key="1">
    <source>
        <dbReference type="ARBA" id="ARBA00004141"/>
    </source>
</evidence>
<dbReference type="EMBL" id="SEWF01000079">
    <property type="protein sequence ID" value="RYU92661.1"/>
    <property type="molecule type" value="Genomic_DNA"/>
</dbReference>
<evidence type="ECO:0000313" key="8">
    <source>
        <dbReference type="Proteomes" id="UP000293162"/>
    </source>
</evidence>
<dbReference type="InterPro" id="IPR050475">
    <property type="entry name" value="Prenyltransferase_related"/>
</dbReference>